<dbReference type="PANTHER" id="PTHR33376">
    <property type="match status" value="1"/>
</dbReference>
<dbReference type="Gene3D" id="3.40.190.170">
    <property type="entry name" value="Bacterial extracellular solute-binding protein, family 7"/>
    <property type="match status" value="1"/>
</dbReference>
<proteinExistence type="predicted"/>
<feature type="binding site" evidence="2">
    <location>
        <position position="190"/>
    </location>
    <ligand>
        <name>substrate</name>
    </ligand>
</feature>
<evidence type="ECO:0000313" key="5">
    <source>
        <dbReference type="EMBL" id="MYD90715.1"/>
    </source>
</evidence>
<dbReference type="AlphaFoldDB" id="A0A6B1DV88"/>
<evidence type="ECO:0000256" key="4">
    <source>
        <dbReference type="SAM" id="SignalP"/>
    </source>
</evidence>
<evidence type="ECO:0000256" key="3">
    <source>
        <dbReference type="PIRSR" id="PIRSR039026-2"/>
    </source>
</evidence>
<feature type="chain" id="PRO_5025503303" evidence="4">
    <location>
        <begin position="23"/>
        <end position="372"/>
    </location>
</feature>
<dbReference type="GO" id="GO:0031317">
    <property type="term" value="C:tripartite ATP-independent periplasmic transporter complex"/>
    <property type="evidence" value="ECO:0007669"/>
    <property type="project" value="InterPro"/>
</dbReference>
<keyword evidence="1 4" id="KW-0732">Signal</keyword>
<organism evidence="5">
    <name type="scientific">Caldilineaceae bacterium SB0662_bin_9</name>
    <dbReference type="NCBI Taxonomy" id="2605258"/>
    <lineage>
        <taxon>Bacteria</taxon>
        <taxon>Bacillati</taxon>
        <taxon>Chloroflexota</taxon>
        <taxon>Caldilineae</taxon>
        <taxon>Caldilineales</taxon>
        <taxon>Caldilineaceae</taxon>
    </lineage>
</organism>
<feature type="binding site" evidence="3">
    <location>
        <position position="228"/>
    </location>
    <ligand>
        <name>Na(+)</name>
        <dbReference type="ChEBI" id="CHEBI:29101"/>
    </ligand>
</feature>
<dbReference type="NCBIfam" id="NF037995">
    <property type="entry name" value="TRAP_S1"/>
    <property type="match status" value="1"/>
</dbReference>
<feature type="binding site" evidence="2">
    <location>
        <position position="169"/>
    </location>
    <ligand>
        <name>substrate</name>
    </ligand>
</feature>
<dbReference type="InterPro" id="IPR019546">
    <property type="entry name" value="TAT_signal_bac_arc"/>
</dbReference>
<dbReference type="EMBL" id="VXPY01000074">
    <property type="protein sequence ID" value="MYD90715.1"/>
    <property type="molecule type" value="Genomic_DNA"/>
</dbReference>
<name>A0A6B1DV88_9CHLR</name>
<dbReference type="PROSITE" id="PS51257">
    <property type="entry name" value="PROKAR_LIPOPROTEIN"/>
    <property type="match status" value="1"/>
</dbReference>
<dbReference type="Gene3D" id="3.40.190.10">
    <property type="entry name" value="Periplasmic binding protein-like II"/>
    <property type="match status" value="1"/>
</dbReference>
<dbReference type="GO" id="GO:0055085">
    <property type="term" value="P:transmembrane transport"/>
    <property type="evidence" value="ECO:0007669"/>
    <property type="project" value="InterPro"/>
</dbReference>
<dbReference type="GO" id="GO:0046872">
    <property type="term" value="F:metal ion binding"/>
    <property type="evidence" value="ECO:0007669"/>
    <property type="project" value="UniProtKB-KW"/>
</dbReference>
<feature type="binding site" evidence="3">
    <location>
        <position position="227"/>
    </location>
    <ligand>
        <name>substrate</name>
    </ligand>
</feature>
<accession>A0A6B1DV88</accession>
<dbReference type="InterPro" id="IPR006311">
    <property type="entry name" value="TAT_signal"/>
</dbReference>
<dbReference type="NCBIfam" id="TIGR01409">
    <property type="entry name" value="TAT_signal_seq"/>
    <property type="match status" value="1"/>
</dbReference>
<dbReference type="PANTHER" id="PTHR33376:SF5">
    <property type="entry name" value="EXTRACYTOPLASMIC SOLUTE RECEPTOR PROTEIN"/>
    <property type="match status" value="1"/>
</dbReference>
<sequence length="372" mass="40916">MNVNRRKFLSGAALASAAVGTAACTITPAELAEITAQDPSLPEFTWQMATSFPPIADIIVDMSLTFAEHVAAMTNGKFRIEPRLAGELAPPLEVMNVVEQGAVQCGLTASYYFIGKSPVNAFGTSLPFGLTARQNNAWFYEGDGLALLREFYAERFGIIQFPAGTSGAQMGGWFNREIRSLDDIVGLKIRIAGLGGQVLDRLGATVQVLPGGEVFQALQSGAIDATDWIGPYDDLKMGFHQVARYYYYPAWWEPGAHAEFQINLEAWNELPEEYQAAVELAALASNIVVTARYDAKNAEALQELKTHDIQILPFPDDFLQAAEIESFAIYEAIAARDPDFNAIFRNWNAFRQSIQEWFGLSEAAMTNYQSVL</sequence>
<protein>
    <submittedName>
        <fullName evidence="5">Twin-arginine translocation signal domain-containing protein</fullName>
    </submittedName>
</protein>
<feature type="binding site" evidence="3">
    <location>
        <position position="253"/>
    </location>
    <ligand>
        <name>substrate</name>
    </ligand>
</feature>
<evidence type="ECO:0000256" key="1">
    <source>
        <dbReference type="ARBA" id="ARBA00022729"/>
    </source>
</evidence>
<gene>
    <name evidence="5" type="ORF">F4Y08_10335</name>
</gene>
<feature type="signal peptide" evidence="4">
    <location>
        <begin position="1"/>
        <end position="22"/>
    </location>
</feature>
<comment type="caution">
    <text evidence="5">The sequence shown here is derived from an EMBL/GenBank/DDBJ whole genome shotgun (WGS) entry which is preliminary data.</text>
</comment>
<evidence type="ECO:0000256" key="2">
    <source>
        <dbReference type="PIRSR" id="PIRSR039026-1"/>
    </source>
</evidence>
<dbReference type="Pfam" id="PF03480">
    <property type="entry name" value="DctP"/>
    <property type="match status" value="1"/>
</dbReference>
<keyword evidence="3" id="KW-0479">Metal-binding</keyword>
<dbReference type="PIRSF" id="PIRSF039026">
    <property type="entry name" value="SiaP"/>
    <property type="match status" value="1"/>
</dbReference>
<dbReference type="InterPro" id="IPR018389">
    <property type="entry name" value="DctP_fam"/>
</dbReference>
<dbReference type="PROSITE" id="PS51318">
    <property type="entry name" value="TAT"/>
    <property type="match status" value="1"/>
</dbReference>
<dbReference type="InterPro" id="IPR026289">
    <property type="entry name" value="SBP_TakP-like"/>
</dbReference>
<reference evidence="5" key="1">
    <citation type="submission" date="2019-09" db="EMBL/GenBank/DDBJ databases">
        <title>Characterisation of the sponge microbiome using genome-centric metagenomics.</title>
        <authorList>
            <person name="Engelberts J.P."/>
            <person name="Robbins S.J."/>
            <person name="De Goeij J.M."/>
            <person name="Aranda M."/>
            <person name="Bell S.C."/>
            <person name="Webster N.S."/>
        </authorList>
    </citation>
    <scope>NUCLEOTIDE SEQUENCE</scope>
    <source>
        <strain evidence="5">SB0662_bin_9</strain>
    </source>
</reference>
<dbReference type="InterPro" id="IPR038404">
    <property type="entry name" value="TRAP_DctP_sf"/>
</dbReference>